<gene>
    <name evidence="1" type="ORF">ACFO5R_05375</name>
</gene>
<protein>
    <submittedName>
        <fullName evidence="1">Uncharacterized protein</fullName>
    </submittedName>
</protein>
<name>A0ABD5PLA4_9EURY</name>
<evidence type="ECO:0000313" key="2">
    <source>
        <dbReference type="Proteomes" id="UP001595898"/>
    </source>
</evidence>
<proteinExistence type="predicted"/>
<organism evidence="1 2">
    <name type="scientific">Halosolutus amylolyticus</name>
    <dbReference type="NCBI Taxonomy" id="2932267"/>
    <lineage>
        <taxon>Archaea</taxon>
        <taxon>Methanobacteriati</taxon>
        <taxon>Methanobacteriota</taxon>
        <taxon>Stenosarchaea group</taxon>
        <taxon>Halobacteria</taxon>
        <taxon>Halobacteriales</taxon>
        <taxon>Natrialbaceae</taxon>
        <taxon>Halosolutus</taxon>
    </lineage>
</organism>
<comment type="caution">
    <text evidence="1">The sequence shown here is derived from an EMBL/GenBank/DDBJ whole genome shotgun (WGS) entry which is preliminary data.</text>
</comment>
<dbReference type="RefSeq" id="WP_250139489.1">
    <property type="nucleotide sequence ID" value="NZ_JALIQP010000001.1"/>
</dbReference>
<reference evidence="1 2" key="1">
    <citation type="journal article" date="2019" name="Int. J. Syst. Evol. Microbiol.">
        <title>The Global Catalogue of Microorganisms (GCM) 10K type strain sequencing project: providing services to taxonomists for standard genome sequencing and annotation.</title>
        <authorList>
            <consortium name="The Broad Institute Genomics Platform"/>
            <consortium name="The Broad Institute Genome Sequencing Center for Infectious Disease"/>
            <person name="Wu L."/>
            <person name="Ma J."/>
        </authorList>
    </citation>
    <scope>NUCLEOTIDE SEQUENCE [LARGE SCALE GENOMIC DNA]</scope>
    <source>
        <strain evidence="1 2">WLHS5</strain>
    </source>
</reference>
<dbReference type="EMBL" id="JBHSFA010000002">
    <property type="protein sequence ID" value="MFC4541354.1"/>
    <property type="molecule type" value="Genomic_DNA"/>
</dbReference>
<keyword evidence="2" id="KW-1185">Reference proteome</keyword>
<sequence length="102" mass="11187">MDLLCEVVHPECEVSSGPIDVIIHSRAVLGSKAIDAVCNVFVRKDAPILDVPKDSTVFVIVRRFSSRHLDEVKLERALDGVEREFDDTHVVVGAVTELTACS</sequence>
<evidence type="ECO:0000313" key="1">
    <source>
        <dbReference type="EMBL" id="MFC4541354.1"/>
    </source>
</evidence>
<accession>A0ABD5PLA4</accession>
<dbReference type="AlphaFoldDB" id="A0ABD5PLA4"/>
<dbReference type="Proteomes" id="UP001595898">
    <property type="component" value="Unassembled WGS sequence"/>
</dbReference>